<evidence type="ECO:0000256" key="1">
    <source>
        <dbReference type="SAM" id="SignalP"/>
    </source>
</evidence>
<dbReference type="AlphaFoldDB" id="A0A9P7QNV8"/>
<name>A0A9P7QNV8_9HYPO</name>
<reference evidence="2 3" key="1">
    <citation type="journal article" date="2020" name="bioRxiv">
        <title>Whole genome comparisons of ergot fungi reveals the divergence and evolution of species within the genus Claviceps are the result of varying mechanisms driving genome evolution and host range expansion.</title>
        <authorList>
            <person name="Wyka S.A."/>
            <person name="Mondo S.J."/>
            <person name="Liu M."/>
            <person name="Dettman J."/>
            <person name="Nalam V."/>
            <person name="Broders K.D."/>
        </authorList>
    </citation>
    <scope>NUCLEOTIDE SEQUENCE [LARGE SCALE GENOMIC DNA]</scope>
    <source>
        <strain evidence="2 3">Clav52</strain>
    </source>
</reference>
<proteinExistence type="predicted"/>
<keyword evidence="3" id="KW-1185">Reference proteome</keyword>
<gene>
    <name evidence="2" type="ORF">E4U09_008032</name>
</gene>
<keyword evidence="1" id="KW-0732">Signal</keyword>
<feature type="chain" id="PRO_5040303742" evidence="1">
    <location>
        <begin position="16"/>
        <end position="167"/>
    </location>
</feature>
<dbReference type="EMBL" id="SRRH01000009">
    <property type="protein sequence ID" value="KAG6303471.1"/>
    <property type="molecule type" value="Genomic_DNA"/>
</dbReference>
<feature type="signal peptide" evidence="1">
    <location>
        <begin position="1"/>
        <end position="15"/>
    </location>
</feature>
<accession>A0A9P7QNV8</accession>
<evidence type="ECO:0000313" key="3">
    <source>
        <dbReference type="Proteomes" id="UP000707071"/>
    </source>
</evidence>
<evidence type="ECO:0000313" key="2">
    <source>
        <dbReference type="EMBL" id="KAG6303471.1"/>
    </source>
</evidence>
<comment type="caution">
    <text evidence="2">The sequence shown here is derived from an EMBL/GenBank/DDBJ whole genome shotgun (WGS) entry which is preliminary data.</text>
</comment>
<organism evidence="2 3">
    <name type="scientific">Claviceps aff. purpurea</name>
    <dbReference type="NCBI Taxonomy" id="1967640"/>
    <lineage>
        <taxon>Eukaryota</taxon>
        <taxon>Fungi</taxon>
        <taxon>Dikarya</taxon>
        <taxon>Ascomycota</taxon>
        <taxon>Pezizomycotina</taxon>
        <taxon>Sordariomycetes</taxon>
        <taxon>Hypocreomycetidae</taxon>
        <taxon>Hypocreales</taxon>
        <taxon>Clavicipitaceae</taxon>
        <taxon>Claviceps</taxon>
    </lineage>
</organism>
<sequence length="167" mass="17684">MRLLTALAFASGVLALATGPVQHSAGQQEVQGVASFNPEDAAVLVVPDIAPRDETVSSSALEKRTGYEATVPLPVVGNPHSVTIAGVIVTFIMAKRMVQRGGAEFAEFFVDKIMFKSQNAGFTKVQAIANGVTFFSRKIVKAFEASGEVPTGAEAFKLLVEQTNDEL</sequence>
<dbReference type="Proteomes" id="UP000707071">
    <property type="component" value="Unassembled WGS sequence"/>
</dbReference>
<protein>
    <submittedName>
        <fullName evidence="2">Uncharacterized protein</fullName>
    </submittedName>
</protein>